<gene>
    <name evidence="1" type="ORF">OVA965_LOCUS42885</name>
    <name evidence="2" type="ORF">TMI583_LOCUS44936</name>
</gene>
<proteinExistence type="predicted"/>
<dbReference type="Proteomes" id="UP000677228">
    <property type="component" value="Unassembled WGS sequence"/>
</dbReference>
<dbReference type="EMBL" id="CAJOBA010078910">
    <property type="protein sequence ID" value="CAF4431722.1"/>
    <property type="molecule type" value="Genomic_DNA"/>
</dbReference>
<name>A0A8S2W528_9BILA</name>
<feature type="non-terminal residue" evidence="2">
    <location>
        <position position="1"/>
    </location>
</feature>
<evidence type="ECO:0000313" key="1">
    <source>
        <dbReference type="EMBL" id="CAF1615596.1"/>
    </source>
</evidence>
<evidence type="ECO:0000313" key="2">
    <source>
        <dbReference type="EMBL" id="CAF4431722.1"/>
    </source>
</evidence>
<organism evidence="2 3">
    <name type="scientific">Didymodactylos carnosus</name>
    <dbReference type="NCBI Taxonomy" id="1234261"/>
    <lineage>
        <taxon>Eukaryota</taxon>
        <taxon>Metazoa</taxon>
        <taxon>Spiralia</taxon>
        <taxon>Gnathifera</taxon>
        <taxon>Rotifera</taxon>
        <taxon>Eurotatoria</taxon>
        <taxon>Bdelloidea</taxon>
        <taxon>Philodinida</taxon>
        <taxon>Philodinidae</taxon>
        <taxon>Didymodactylos</taxon>
    </lineage>
</organism>
<dbReference type="AlphaFoldDB" id="A0A8S2W528"/>
<dbReference type="EMBL" id="CAJNOK010054390">
    <property type="protein sequence ID" value="CAF1615596.1"/>
    <property type="molecule type" value="Genomic_DNA"/>
</dbReference>
<protein>
    <submittedName>
        <fullName evidence="2">Uncharacterized protein</fullName>
    </submittedName>
</protein>
<comment type="caution">
    <text evidence="2">The sequence shown here is derived from an EMBL/GenBank/DDBJ whole genome shotgun (WGS) entry which is preliminary data.</text>
</comment>
<evidence type="ECO:0000313" key="3">
    <source>
        <dbReference type="Proteomes" id="UP000682733"/>
    </source>
</evidence>
<accession>A0A8S2W528</accession>
<sequence length="27" mass="3085">TEILPFIRFEVMSCHCAGRKSFSLPKS</sequence>
<reference evidence="2" key="1">
    <citation type="submission" date="2021-02" db="EMBL/GenBank/DDBJ databases">
        <authorList>
            <person name="Nowell W R."/>
        </authorList>
    </citation>
    <scope>NUCLEOTIDE SEQUENCE</scope>
</reference>
<dbReference type="Proteomes" id="UP000682733">
    <property type="component" value="Unassembled WGS sequence"/>
</dbReference>